<dbReference type="RefSeq" id="WP_201692471.1">
    <property type="nucleotide sequence ID" value="NZ_JAEQND010000013.1"/>
</dbReference>
<dbReference type="EMBL" id="JAEQND010000013">
    <property type="protein sequence ID" value="MBL0427840.1"/>
    <property type="molecule type" value="Genomic_DNA"/>
</dbReference>
<organism evidence="1 2">
    <name type="scientific">Ramlibacter alkalitolerans</name>
    <dbReference type="NCBI Taxonomy" id="2039631"/>
    <lineage>
        <taxon>Bacteria</taxon>
        <taxon>Pseudomonadati</taxon>
        <taxon>Pseudomonadota</taxon>
        <taxon>Betaproteobacteria</taxon>
        <taxon>Burkholderiales</taxon>
        <taxon>Comamonadaceae</taxon>
        <taxon>Ramlibacter</taxon>
    </lineage>
</organism>
<accession>A0ABS1JU67</accession>
<evidence type="ECO:0000313" key="2">
    <source>
        <dbReference type="Proteomes" id="UP000622707"/>
    </source>
</evidence>
<proteinExistence type="predicted"/>
<gene>
    <name evidence="1" type="ORF">JI746_22225</name>
</gene>
<sequence>MKLFRRLVQPLEGGEARGWQAGYLVVREEPDLPPVQSAKELRSLARLLLWRGIRGDDIQGLELLNEVPLAPGLLLRQRVFTQAQGLLGLEISNCEKGADGAECLVGRHSLDVSLLQAQCILEQWVKQRQAALLHQVALDESARPAGYTDRQLAERLPGADRLPSSPAA</sequence>
<evidence type="ECO:0000313" key="1">
    <source>
        <dbReference type="EMBL" id="MBL0427840.1"/>
    </source>
</evidence>
<comment type="caution">
    <text evidence="1">The sequence shown here is derived from an EMBL/GenBank/DDBJ whole genome shotgun (WGS) entry which is preliminary data.</text>
</comment>
<protein>
    <submittedName>
        <fullName evidence="1">Uncharacterized protein</fullName>
    </submittedName>
</protein>
<keyword evidence="2" id="KW-1185">Reference proteome</keyword>
<reference evidence="1 2" key="1">
    <citation type="journal article" date="2017" name="Int. J. Syst. Evol. Microbiol.">
        <title>Ramlibacter alkalitolerans sp. nov., alkali-tolerant bacterium isolated from soil of ginseng.</title>
        <authorList>
            <person name="Lee D.H."/>
            <person name="Cha C.J."/>
        </authorList>
    </citation>
    <scope>NUCLEOTIDE SEQUENCE [LARGE SCALE GENOMIC DNA]</scope>
    <source>
        <strain evidence="1 2">KACC 19305</strain>
    </source>
</reference>
<dbReference type="Proteomes" id="UP000622707">
    <property type="component" value="Unassembled WGS sequence"/>
</dbReference>
<name>A0ABS1JU67_9BURK</name>